<keyword evidence="2" id="KW-1185">Reference proteome</keyword>
<dbReference type="EMBL" id="JAINUF010000004">
    <property type="protein sequence ID" value="KAJ8363265.1"/>
    <property type="molecule type" value="Genomic_DNA"/>
</dbReference>
<dbReference type="Proteomes" id="UP001152622">
    <property type="component" value="Chromosome 4"/>
</dbReference>
<reference evidence="1" key="1">
    <citation type="journal article" date="2023" name="Science">
        <title>Genome structures resolve the early diversification of teleost fishes.</title>
        <authorList>
            <person name="Parey E."/>
            <person name="Louis A."/>
            <person name="Montfort J."/>
            <person name="Bouchez O."/>
            <person name="Roques C."/>
            <person name="Iampietro C."/>
            <person name="Lluch J."/>
            <person name="Castinel A."/>
            <person name="Donnadieu C."/>
            <person name="Desvignes T."/>
            <person name="Floi Bucao C."/>
            <person name="Jouanno E."/>
            <person name="Wen M."/>
            <person name="Mejri S."/>
            <person name="Dirks R."/>
            <person name="Jansen H."/>
            <person name="Henkel C."/>
            <person name="Chen W.J."/>
            <person name="Zahm M."/>
            <person name="Cabau C."/>
            <person name="Klopp C."/>
            <person name="Thompson A.W."/>
            <person name="Robinson-Rechavi M."/>
            <person name="Braasch I."/>
            <person name="Lecointre G."/>
            <person name="Bobe J."/>
            <person name="Postlethwait J.H."/>
            <person name="Berthelot C."/>
            <person name="Roest Crollius H."/>
            <person name="Guiguen Y."/>
        </authorList>
    </citation>
    <scope>NUCLEOTIDE SEQUENCE</scope>
    <source>
        <strain evidence="1">WJC10195</strain>
    </source>
</reference>
<comment type="caution">
    <text evidence="1">The sequence shown here is derived from an EMBL/GenBank/DDBJ whole genome shotgun (WGS) entry which is preliminary data.</text>
</comment>
<evidence type="ECO:0000313" key="2">
    <source>
        <dbReference type="Proteomes" id="UP001152622"/>
    </source>
</evidence>
<dbReference type="AlphaFoldDB" id="A0A9Q1FNK0"/>
<name>A0A9Q1FNK0_SYNKA</name>
<evidence type="ECO:0000313" key="1">
    <source>
        <dbReference type="EMBL" id="KAJ8363265.1"/>
    </source>
</evidence>
<accession>A0A9Q1FNK0</accession>
<protein>
    <submittedName>
        <fullName evidence="1">Uncharacterized protein</fullName>
    </submittedName>
</protein>
<gene>
    <name evidence="1" type="ORF">SKAU_G00120960</name>
</gene>
<sequence length="91" mass="10093">MPISRKGSLVQGGRSTLINHKYNSHSIIKKKYVRQFIESNHWHSTSKCLSQHFSCSNGNPHLLIIQEIGQVCLSPSLRHPGNAGTTEWGGA</sequence>
<proteinExistence type="predicted"/>
<organism evidence="1 2">
    <name type="scientific">Synaphobranchus kaupii</name>
    <name type="common">Kaup's arrowtooth eel</name>
    <dbReference type="NCBI Taxonomy" id="118154"/>
    <lineage>
        <taxon>Eukaryota</taxon>
        <taxon>Metazoa</taxon>
        <taxon>Chordata</taxon>
        <taxon>Craniata</taxon>
        <taxon>Vertebrata</taxon>
        <taxon>Euteleostomi</taxon>
        <taxon>Actinopterygii</taxon>
        <taxon>Neopterygii</taxon>
        <taxon>Teleostei</taxon>
        <taxon>Anguilliformes</taxon>
        <taxon>Synaphobranchidae</taxon>
        <taxon>Synaphobranchus</taxon>
    </lineage>
</organism>